<dbReference type="RefSeq" id="WP_152690578.1">
    <property type="nucleotide sequence ID" value="NZ_KQ061220.1"/>
</dbReference>
<organism evidence="1 2">
    <name type="scientific">Jiangella alkaliphila</name>
    <dbReference type="NCBI Taxonomy" id="419479"/>
    <lineage>
        <taxon>Bacteria</taxon>
        <taxon>Bacillati</taxon>
        <taxon>Actinomycetota</taxon>
        <taxon>Actinomycetes</taxon>
        <taxon>Jiangellales</taxon>
        <taxon>Jiangellaceae</taxon>
        <taxon>Jiangella</taxon>
    </lineage>
</organism>
<gene>
    <name evidence="1" type="ORF">SAMN04488563_1200</name>
</gene>
<keyword evidence="2" id="KW-1185">Reference proteome</keyword>
<dbReference type="STRING" id="419479.SAMN04488563_1200"/>
<protein>
    <recommendedName>
        <fullName evidence="3">DUF1579 domain-containing protein</fullName>
    </recommendedName>
</protein>
<proteinExistence type="predicted"/>
<accession>A0A1H2HR25</accession>
<dbReference type="Proteomes" id="UP000182977">
    <property type="component" value="Chromosome I"/>
</dbReference>
<evidence type="ECO:0008006" key="3">
    <source>
        <dbReference type="Google" id="ProtNLM"/>
    </source>
</evidence>
<name>A0A1H2HR25_9ACTN</name>
<dbReference type="EMBL" id="LT629791">
    <property type="protein sequence ID" value="SDU34331.1"/>
    <property type="molecule type" value="Genomic_DNA"/>
</dbReference>
<sequence length="150" mass="16744">MNPRLARLDVLVGTWDVTATIGDRVMSRARSTFRRLDGGFVAQRTDPQTYLVPEWEGAAPEWTETVIGLDDYSGAYTVLLADSRGVCRVYAMTFDGGRWTQASRPAEDFHQRFEGTVAADGATIDGRWEASPDGRTWSTDFAVSYRRVGR</sequence>
<dbReference type="OrthoDB" id="4210699at2"/>
<evidence type="ECO:0000313" key="2">
    <source>
        <dbReference type="Proteomes" id="UP000182977"/>
    </source>
</evidence>
<reference evidence="2" key="1">
    <citation type="submission" date="2016-10" db="EMBL/GenBank/DDBJ databases">
        <authorList>
            <person name="Varghese N."/>
            <person name="Submissions S."/>
        </authorList>
    </citation>
    <scope>NUCLEOTIDE SEQUENCE [LARGE SCALE GENOMIC DNA]</scope>
    <source>
        <strain evidence="2">DSM 45079</strain>
    </source>
</reference>
<evidence type="ECO:0000313" key="1">
    <source>
        <dbReference type="EMBL" id="SDU34331.1"/>
    </source>
</evidence>
<dbReference type="AlphaFoldDB" id="A0A1H2HR25"/>